<keyword evidence="7 11" id="KW-0143">Chaperone</keyword>
<dbReference type="InterPro" id="IPR017998">
    <property type="entry name" value="Chaperone_TCP-1"/>
</dbReference>
<comment type="subunit">
    <text evidence="10">Heterooligomeric complex.</text>
</comment>
<evidence type="ECO:0000256" key="2">
    <source>
        <dbReference type="ARBA" id="ARBA00008020"/>
    </source>
</evidence>
<evidence type="ECO:0000256" key="4">
    <source>
        <dbReference type="ARBA" id="ARBA00022490"/>
    </source>
</evidence>
<dbReference type="InterPro" id="IPR027410">
    <property type="entry name" value="TCP-1-like_intermed_sf"/>
</dbReference>
<dbReference type="SUPFAM" id="SSF48592">
    <property type="entry name" value="GroEL equatorial domain-like"/>
    <property type="match status" value="1"/>
</dbReference>
<evidence type="ECO:0000256" key="5">
    <source>
        <dbReference type="ARBA" id="ARBA00022741"/>
    </source>
</evidence>
<evidence type="ECO:0000256" key="11">
    <source>
        <dbReference type="RuleBase" id="RU004187"/>
    </source>
</evidence>
<dbReference type="GO" id="GO:0016887">
    <property type="term" value="F:ATP hydrolysis activity"/>
    <property type="evidence" value="ECO:0007669"/>
    <property type="project" value="InterPro"/>
</dbReference>
<dbReference type="Gene3D" id="3.50.7.10">
    <property type="entry name" value="GroEL"/>
    <property type="match status" value="1"/>
</dbReference>
<dbReference type="GO" id="GO:0005524">
    <property type="term" value="F:ATP binding"/>
    <property type="evidence" value="ECO:0007669"/>
    <property type="project" value="UniProtKB-KW"/>
</dbReference>
<dbReference type="InterPro" id="IPR002194">
    <property type="entry name" value="Chaperonin_TCP-1_CS"/>
</dbReference>
<dbReference type="FunFam" id="3.50.7.10:FF:000008">
    <property type="entry name" value="T-complex protein 1 subunit theta"/>
    <property type="match status" value="1"/>
</dbReference>
<dbReference type="AlphaFoldDB" id="A0A914HXT5"/>
<dbReference type="PROSITE" id="PS00750">
    <property type="entry name" value="TCP1_1"/>
    <property type="match status" value="1"/>
</dbReference>
<dbReference type="InterPro" id="IPR027413">
    <property type="entry name" value="GROEL-like_equatorial_sf"/>
</dbReference>
<keyword evidence="13" id="KW-1185">Reference proteome</keyword>
<dbReference type="InterPro" id="IPR012721">
    <property type="entry name" value="Chap_CCT_theta"/>
</dbReference>
<dbReference type="SUPFAM" id="SSF54849">
    <property type="entry name" value="GroEL-intermediate domain like"/>
    <property type="match status" value="1"/>
</dbReference>
<evidence type="ECO:0000256" key="9">
    <source>
        <dbReference type="ARBA" id="ARBA00058723"/>
    </source>
</evidence>
<reference evidence="14" key="1">
    <citation type="submission" date="2022-11" db="UniProtKB">
        <authorList>
            <consortium name="WormBaseParasite"/>
        </authorList>
    </citation>
    <scope>IDENTIFICATION</scope>
</reference>
<dbReference type="PANTHER" id="PTHR11353">
    <property type="entry name" value="CHAPERONIN"/>
    <property type="match status" value="1"/>
</dbReference>
<evidence type="ECO:0000313" key="14">
    <source>
        <dbReference type="WBParaSite" id="Gr19_v10_g502.t1"/>
    </source>
</evidence>
<dbReference type="Gene3D" id="1.10.560.10">
    <property type="entry name" value="GroEL-like equatorial domain"/>
    <property type="match status" value="1"/>
</dbReference>
<evidence type="ECO:0000256" key="8">
    <source>
        <dbReference type="ARBA" id="ARBA00029602"/>
    </source>
</evidence>
<evidence type="ECO:0000256" key="7">
    <source>
        <dbReference type="ARBA" id="ARBA00023186"/>
    </source>
</evidence>
<evidence type="ECO:0000256" key="10">
    <source>
        <dbReference type="ARBA" id="ARBA00064252"/>
    </source>
</evidence>
<dbReference type="PRINTS" id="PR00304">
    <property type="entry name" value="TCOMPLEXTCP1"/>
</dbReference>
<dbReference type="InterPro" id="IPR002423">
    <property type="entry name" value="Cpn60/GroEL/TCP-1"/>
</dbReference>
<feature type="compositionally biased region" description="Acidic residues" evidence="12">
    <location>
        <begin position="541"/>
        <end position="550"/>
    </location>
</feature>
<dbReference type="WBParaSite" id="Gr19_v10_g502.t1">
    <property type="protein sequence ID" value="Gr19_v10_g502.t1"/>
    <property type="gene ID" value="Gr19_v10_g502"/>
</dbReference>
<evidence type="ECO:0000256" key="6">
    <source>
        <dbReference type="ARBA" id="ARBA00022840"/>
    </source>
</evidence>
<dbReference type="GO" id="GO:0051082">
    <property type="term" value="F:unfolded protein binding"/>
    <property type="evidence" value="ECO:0007669"/>
    <property type="project" value="InterPro"/>
</dbReference>
<dbReference type="GO" id="GO:0005737">
    <property type="term" value="C:cytoplasm"/>
    <property type="evidence" value="ECO:0007669"/>
    <property type="project" value="UniProtKB-SubCell"/>
</dbReference>
<evidence type="ECO:0000313" key="13">
    <source>
        <dbReference type="Proteomes" id="UP000887572"/>
    </source>
</evidence>
<evidence type="ECO:0000256" key="1">
    <source>
        <dbReference type="ARBA" id="ARBA00004496"/>
    </source>
</evidence>
<dbReference type="Gene3D" id="3.30.260.10">
    <property type="entry name" value="TCP-1-like chaperonin intermediate domain"/>
    <property type="match status" value="1"/>
</dbReference>
<name>A0A914HXT5_GLORO</name>
<dbReference type="SUPFAM" id="SSF52029">
    <property type="entry name" value="GroEL apical domain-like"/>
    <property type="match status" value="1"/>
</dbReference>
<comment type="subcellular location">
    <subcellularLocation>
        <location evidence="1">Cytoplasm</location>
    </subcellularLocation>
</comment>
<dbReference type="InterPro" id="IPR027409">
    <property type="entry name" value="GroEL-like_apical_dom_sf"/>
</dbReference>
<dbReference type="Proteomes" id="UP000887572">
    <property type="component" value="Unplaced"/>
</dbReference>
<dbReference type="GO" id="GO:0140662">
    <property type="term" value="F:ATP-dependent protein folding chaperone"/>
    <property type="evidence" value="ECO:0007669"/>
    <property type="project" value="InterPro"/>
</dbReference>
<evidence type="ECO:0000256" key="12">
    <source>
        <dbReference type="SAM" id="MobiDB-lite"/>
    </source>
</evidence>
<comment type="function">
    <text evidence="9">Molecular chaperone; assists the folding of proteins upon ATP hydrolysis. Known to play a role, in vitro, in the folding of actin and tubulin. Required for correct subcellular localization of pgl-1.</text>
</comment>
<dbReference type="CDD" id="cd03341">
    <property type="entry name" value="TCP1_theta"/>
    <property type="match status" value="1"/>
</dbReference>
<keyword evidence="5 11" id="KW-0547">Nucleotide-binding</keyword>
<evidence type="ECO:0000256" key="3">
    <source>
        <dbReference type="ARBA" id="ARBA00016981"/>
    </source>
</evidence>
<sequence length="550" mass="59661">MALSIPKSGFSRFMKEGAMHFKGLEEAVKRNIEACVQLALQTRSAYGPNGMNKMVINRLEKLFVTNDAVSILNELEIQHPAARILVLAAQMQEKQIGDNTNTVVILAASLLEQALQLLDMGITAVEIASGYEFALQKVEEILSTLVVSKADDLFDVEKVRTYLKSSIISKQTDHYELVADLVATACVQITPKNNTTSFNVDNIRVCKILGAGVFSSYVTNGMVFRRGAEGEVKGASNARVAIFACPFDLTQTETKGTILMNTADDLLQFSQTEESEVEAQVKSLSDSGVNVVVAAGKFGDLYIHFLNKYKIMGVRLTSKFDLRRLCRTLGAQAQARICAPSVEAIGQCDEVFLKEIGDTQVAIFDKKSEVGKVATIVVRGSSQLLVDDIERAIDDAVNTYKALTRDNNLLPGAGATEVELSHQIEIIGEKEAGLRQYAIKKYATALDIFPKQLAENAGLKRTETITDLHAAHQKGSKWEGVDVISGKLCNVVDAGIFDLYSGKLLAFKLATNAAASVLKIDQIIMAKPVGGPKPQGAKAQDEDDDDTGMA</sequence>
<protein>
    <recommendedName>
        <fullName evidence="3">T-complex protein 1 subunit theta</fullName>
    </recommendedName>
    <alternativeName>
        <fullName evidence="8">CCT-theta</fullName>
    </alternativeName>
</protein>
<keyword evidence="4" id="KW-0963">Cytoplasm</keyword>
<comment type="similarity">
    <text evidence="2 11">Belongs to the TCP-1 chaperonin family.</text>
</comment>
<dbReference type="NCBIfam" id="TIGR02346">
    <property type="entry name" value="chap_CCT_theta"/>
    <property type="match status" value="1"/>
</dbReference>
<proteinExistence type="inferred from homology"/>
<accession>A0A914HXT5</accession>
<organism evidence="13 14">
    <name type="scientific">Globodera rostochiensis</name>
    <name type="common">Golden nematode worm</name>
    <name type="synonym">Heterodera rostochiensis</name>
    <dbReference type="NCBI Taxonomy" id="31243"/>
    <lineage>
        <taxon>Eukaryota</taxon>
        <taxon>Metazoa</taxon>
        <taxon>Ecdysozoa</taxon>
        <taxon>Nematoda</taxon>
        <taxon>Chromadorea</taxon>
        <taxon>Rhabditida</taxon>
        <taxon>Tylenchina</taxon>
        <taxon>Tylenchomorpha</taxon>
        <taxon>Tylenchoidea</taxon>
        <taxon>Heteroderidae</taxon>
        <taxon>Heteroderinae</taxon>
        <taxon>Globodera</taxon>
    </lineage>
</organism>
<keyword evidence="6 11" id="KW-0067">ATP-binding</keyword>
<dbReference type="Pfam" id="PF00118">
    <property type="entry name" value="Cpn60_TCP1"/>
    <property type="match status" value="1"/>
</dbReference>
<feature type="region of interest" description="Disordered" evidence="12">
    <location>
        <begin position="530"/>
        <end position="550"/>
    </location>
</feature>